<feature type="domain" description="Fe2OG dioxygenase" evidence="5">
    <location>
        <begin position="171"/>
        <end position="272"/>
    </location>
</feature>
<dbReference type="FunFam" id="2.60.120.330:FF:000012">
    <property type="entry name" value="Gibberellin 20 oxidase 1"/>
    <property type="match status" value="1"/>
</dbReference>
<proteinExistence type="inferred from homology"/>
<dbReference type="SUPFAM" id="SSF51197">
    <property type="entry name" value="Clavaminate synthase-like"/>
    <property type="match status" value="1"/>
</dbReference>
<keyword evidence="7" id="KW-1185">Reference proteome</keyword>
<dbReference type="GO" id="GO:0046872">
    <property type="term" value="F:metal ion binding"/>
    <property type="evidence" value="ECO:0007669"/>
    <property type="project" value="UniProtKB-KW"/>
</dbReference>
<dbReference type="InterPro" id="IPR026992">
    <property type="entry name" value="DIOX_N"/>
</dbReference>
<name>A0AAD3H0R6_9STRA</name>
<evidence type="ECO:0000256" key="2">
    <source>
        <dbReference type="ARBA" id="ARBA00022723"/>
    </source>
</evidence>
<dbReference type="Proteomes" id="UP001054902">
    <property type="component" value="Unassembled WGS sequence"/>
</dbReference>
<keyword evidence="4" id="KW-0560">Oxidoreductase</keyword>
<dbReference type="Pfam" id="PF14226">
    <property type="entry name" value="DIOX_N"/>
    <property type="match status" value="1"/>
</dbReference>
<dbReference type="AlphaFoldDB" id="A0AAD3H0R6"/>
<keyword evidence="2 4" id="KW-0479">Metal-binding</keyword>
<dbReference type="Gene3D" id="2.60.120.330">
    <property type="entry name" value="B-lactam Antibiotic, Isopenicillin N Synthase, Chain"/>
    <property type="match status" value="1"/>
</dbReference>
<evidence type="ECO:0000259" key="5">
    <source>
        <dbReference type="PROSITE" id="PS51471"/>
    </source>
</evidence>
<dbReference type="InterPro" id="IPR005123">
    <property type="entry name" value="Oxoglu/Fe-dep_dioxygenase_dom"/>
</dbReference>
<dbReference type="InterPro" id="IPR050295">
    <property type="entry name" value="Plant_2OG-oxidoreductases"/>
</dbReference>
<comment type="caution">
    <text evidence="6">The sequence shown here is derived from an EMBL/GenBank/DDBJ whole genome shotgun (WGS) entry which is preliminary data.</text>
</comment>
<reference evidence="6 7" key="1">
    <citation type="journal article" date="2021" name="Sci. Rep.">
        <title>The genome of the diatom Chaetoceros tenuissimus carries an ancient integrated fragment of an extant virus.</title>
        <authorList>
            <person name="Hongo Y."/>
            <person name="Kimura K."/>
            <person name="Takaki Y."/>
            <person name="Yoshida Y."/>
            <person name="Baba S."/>
            <person name="Kobayashi G."/>
            <person name="Nagasaki K."/>
            <person name="Hano T."/>
            <person name="Tomaru Y."/>
        </authorList>
    </citation>
    <scope>NUCLEOTIDE SEQUENCE [LARGE SCALE GENOMIC DNA]</scope>
    <source>
        <strain evidence="6 7">NIES-3715</strain>
    </source>
</reference>
<evidence type="ECO:0000313" key="7">
    <source>
        <dbReference type="Proteomes" id="UP001054902"/>
    </source>
</evidence>
<evidence type="ECO:0000313" key="6">
    <source>
        <dbReference type="EMBL" id="GFH45843.1"/>
    </source>
</evidence>
<protein>
    <recommendedName>
        <fullName evidence="5">Fe2OG dioxygenase domain-containing protein</fullName>
    </recommendedName>
</protein>
<keyword evidence="3 4" id="KW-0408">Iron</keyword>
<dbReference type="PROSITE" id="PS51471">
    <property type="entry name" value="FE2OG_OXY"/>
    <property type="match status" value="1"/>
</dbReference>
<dbReference type="InterPro" id="IPR027443">
    <property type="entry name" value="IPNS-like_sf"/>
</dbReference>
<dbReference type="PRINTS" id="PR00682">
    <property type="entry name" value="IPNSYNTHASE"/>
</dbReference>
<dbReference type="EMBL" id="BLLK01000022">
    <property type="protein sequence ID" value="GFH45843.1"/>
    <property type="molecule type" value="Genomic_DNA"/>
</dbReference>
<evidence type="ECO:0000256" key="4">
    <source>
        <dbReference type="RuleBase" id="RU003682"/>
    </source>
</evidence>
<comment type="similarity">
    <text evidence="1 4">Belongs to the iron/ascorbate-dependent oxidoreductase family.</text>
</comment>
<dbReference type="Pfam" id="PF03171">
    <property type="entry name" value="2OG-FeII_Oxy"/>
    <property type="match status" value="1"/>
</dbReference>
<evidence type="ECO:0000256" key="1">
    <source>
        <dbReference type="ARBA" id="ARBA00008056"/>
    </source>
</evidence>
<dbReference type="PANTHER" id="PTHR47991">
    <property type="entry name" value="OXOGLUTARATE/IRON-DEPENDENT DIOXYGENASE"/>
    <property type="match status" value="1"/>
</dbReference>
<gene>
    <name evidence="6" type="ORF">CTEN210_02317</name>
</gene>
<evidence type="ECO:0000256" key="3">
    <source>
        <dbReference type="ARBA" id="ARBA00023004"/>
    </source>
</evidence>
<sequence>MPGSISSVPTIDIKPLVDSSATDEAISNCIQEISKACEQWGFFYIANHGISHELIKTFRSDMDSFFHLPEDMLKSIKRTQDNSRGYFDDELTKNKLDWKRCFDFGAQDGSLDKKGMDGFNQWPTEVQHATFESTMRTYFEKMEQLSQLLLRAICKSLDMDEDSLKGNFEANHTSYLRLNYYPLCPDPDNHLSIHHHTDAGALTILYQDNHVTSLQVQKDGEWHFIPPREDTFVINIGDMIQVWSNDRYKAPLHQVQANSEKERYSAPFFYNPSYASDVEPLVKEKSEAVYNVLNWGEFRAKRFAGDYADVGEEVQIAHYLKPQAE</sequence>
<dbReference type="InterPro" id="IPR044861">
    <property type="entry name" value="IPNS-like_FE2OG_OXY"/>
</dbReference>
<organism evidence="6 7">
    <name type="scientific">Chaetoceros tenuissimus</name>
    <dbReference type="NCBI Taxonomy" id="426638"/>
    <lineage>
        <taxon>Eukaryota</taxon>
        <taxon>Sar</taxon>
        <taxon>Stramenopiles</taxon>
        <taxon>Ochrophyta</taxon>
        <taxon>Bacillariophyta</taxon>
        <taxon>Coscinodiscophyceae</taxon>
        <taxon>Chaetocerotophycidae</taxon>
        <taxon>Chaetocerotales</taxon>
        <taxon>Chaetocerotaceae</taxon>
        <taxon>Chaetoceros</taxon>
    </lineage>
</organism>
<dbReference type="GO" id="GO:0016491">
    <property type="term" value="F:oxidoreductase activity"/>
    <property type="evidence" value="ECO:0007669"/>
    <property type="project" value="UniProtKB-KW"/>
</dbReference>
<accession>A0AAD3H0R6</accession>